<evidence type="ECO:0000256" key="1">
    <source>
        <dbReference type="SAM" id="SignalP"/>
    </source>
</evidence>
<sequence length="182" mass="20239">MMRFLVVLAASPSLMTFLLIGQIAGDGLKGESLVSTCNTPDLPLYENISDVNVIILYIYNKTSCLCHNVLIDKRKNHTFESRYSCVSQCLTGQGSPNCVGDPVGVANSSNATIYKTIYNAPYDEPYEAFFYNATSMQCQNYTAIGPEPYDDNVTNFFSLNETCQEECRGFNITTIYGNYSKN</sequence>
<dbReference type="Gene3D" id="4.10.410.10">
    <property type="entry name" value="Pancreatic trypsin inhibitor Kunitz domain"/>
    <property type="match status" value="1"/>
</dbReference>
<dbReference type="GO" id="GO:0004867">
    <property type="term" value="F:serine-type endopeptidase inhibitor activity"/>
    <property type="evidence" value="ECO:0007669"/>
    <property type="project" value="InterPro"/>
</dbReference>
<accession>A0A224Y2I0</accession>
<feature type="signal peptide" evidence="1">
    <location>
        <begin position="1"/>
        <end position="25"/>
    </location>
</feature>
<keyword evidence="1" id="KW-0732">Signal</keyword>
<organism evidence="2">
    <name type="scientific">Rhipicephalus zambeziensis</name>
    <dbReference type="NCBI Taxonomy" id="60191"/>
    <lineage>
        <taxon>Eukaryota</taxon>
        <taxon>Metazoa</taxon>
        <taxon>Ecdysozoa</taxon>
        <taxon>Arthropoda</taxon>
        <taxon>Chelicerata</taxon>
        <taxon>Arachnida</taxon>
        <taxon>Acari</taxon>
        <taxon>Parasitiformes</taxon>
        <taxon>Ixodida</taxon>
        <taxon>Ixodoidea</taxon>
        <taxon>Ixodidae</taxon>
        <taxon>Rhipicephalinae</taxon>
        <taxon>Rhipicephalus</taxon>
        <taxon>Rhipicephalus</taxon>
    </lineage>
</organism>
<name>A0A224Y2I0_9ACAR</name>
<feature type="chain" id="PRO_5013166539" evidence="1">
    <location>
        <begin position="26"/>
        <end position="182"/>
    </location>
</feature>
<protein>
    <submittedName>
        <fullName evidence="2">Pancreatic trypsin inhibitor</fullName>
    </submittedName>
</protein>
<dbReference type="AlphaFoldDB" id="A0A224Y2I0"/>
<reference evidence="2" key="1">
    <citation type="journal article" date="2017" name="Parasit. Vectors">
        <title>Sialotranscriptomics of Rhipicephalus zambeziensis reveals intricate expression profiles of secretory proteins and suggests tight temporal transcriptional regulation during blood-feeding.</title>
        <authorList>
            <person name="de Castro M.H."/>
            <person name="de Klerk D."/>
            <person name="Pienaar R."/>
            <person name="Rees D.J.G."/>
            <person name="Mans B.J."/>
        </authorList>
    </citation>
    <scope>NUCLEOTIDE SEQUENCE</scope>
    <source>
        <tissue evidence="2">Salivary glands</tissue>
    </source>
</reference>
<dbReference type="InterPro" id="IPR036880">
    <property type="entry name" value="Kunitz_BPTI_sf"/>
</dbReference>
<dbReference type="EMBL" id="GFPF01000610">
    <property type="protein sequence ID" value="MAA11756.1"/>
    <property type="molecule type" value="Transcribed_RNA"/>
</dbReference>
<evidence type="ECO:0000313" key="2">
    <source>
        <dbReference type="EMBL" id="MAA11756.1"/>
    </source>
</evidence>
<proteinExistence type="predicted"/>